<dbReference type="OrthoDB" id="4923321at2"/>
<gene>
    <name evidence="1" type="ORF">MDUV_35340</name>
</gene>
<dbReference type="InterPro" id="IPR012337">
    <property type="entry name" value="RNaseH-like_sf"/>
</dbReference>
<dbReference type="GO" id="GO:0003676">
    <property type="term" value="F:nucleic acid binding"/>
    <property type="evidence" value="ECO:0007669"/>
    <property type="project" value="InterPro"/>
</dbReference>
<name>A0A7I7K4Y9_9MYCO</name>
<dbReference type="InterPro" id="IPR002156">
    <property type="entry name" value="RNaseH_domain"/>
</dbReference>
<sequence>MAPKSAPGAMPVDIVPARPRPATTVALAVTRHGETAFRYSAASVGQRWAGTVEAECVDTASLDAIRRIREESEAERIRFLIRMPGRSLLWALRDEIELLMPGVWVERPRLADEALVRQAWAGLREPAPTAAEPVWVATDGSVRGKFTGYGWLASSGEYGLQGFRHSTKLIGPHVVLVAELRAIGAAVQKLRGRDITVLSDCKPAVAMVRRWLAGEDLLPEGYTAYRESGRTPSLVRAQRMIFEERDRITPVWVKGHQGEPLNEGADALARLASRYALGDSALDSVEYHRRAADLAATFAREFTRARTA</sequence>
<dbReference type="Gene3D" id="3.30.420.10">
    <property type="entry name" value="Ribonuclease H-like superfamily/Ribonuclease H"/>
    <property type="match status" value="1"/>
</dbReference>
<dbReference type="GO" id="GO:0004523">
    <property type="term" value="F:RNA-DNA hybrid ribonuclease activity"/>
    <property type="evidence" value="ECO:0007669"/>
    <property type="project" value="InterPro"/>
</dbReference>
<dbReference type="AlphaFoldDB" id="A0A7I7K4Y9"/>
<reference evidence="1 2" key="1">
    <citation type="journal article" date="2019" name="Emerg. Microbes Infect.">
        <title>Comprehensive subspecies identification of 175 nontuberculous mycobacteria species based on 7547 genomic profiles.</title>
        <authorList>
            <person name="Matsumoto Y."/>
            <person name="Kinjo T."/>
            <person name="Motooka D."/>
            <person name="Nabeya D."/>
            <person name="Jung N."/>
            <person name="Uechi K."/>
            <person name="Horii T."/>
            <person name="Iida T."/>
            <person name="Fujita J."/>
            <person name="Nakamura S."/>
        </authorList>
    </citation>
    <scope>NUCLEOTIDE SEQUENCE [LARGE SCALE GENOMIC DNA]</scope>
    <source>
        <strain evidence="1 2">JCM 6396</strain>
    </source>
</reference>
<proteinExistence type="predicted"/>
<evidence type="ECO:0000313" key="1">
    <source>
        <dbReference type="EMBL" id="BBX18674.1"/>
    </source>
</evidence>
<dbReference type="RefSeq" id="WP_098004005.1">
    <property type="nucleotide sequence ID" value="NZ_AP022563.1"/>
</dbReference>
<dbReference type="InterPro" id="IPR036397">
    <property type="entry name" value="RNaseH_sf"/>
</dbReference>
<dbReference type="PROSITE" id="PS50879">
    <property type="entry name" value="RNASE_H_1"/>
    <property type="match status" value="1"/>
</dbReference>
<dbReference type="Pfam" id="PF00075">
    <property type="entry name" value="RNase_H"/>
    <property type="match status" value="1"/>
</dbReference>
<organism evidence="1 2">
    <name type="scientific">Mycolicibacterium duvalii</name>
    <dbReference type="NCBI Taxonomy" id="39688"/>
    <lineage>
        <taxon>Bacteria</taxon>
        <taxon>Bacillati</taxon>
        <taxon>Actinomycetota</taxon>
        <taxon>Actinomycetes</taxon>
        <taxon>Mycobacteriales</taxon>
        <taxon>Mycobacteriaceae</taxon>
        <taxon>Mycolicibacterium</taxon>
    </lineage>
</organism>
<accession>A0A7I7K4Y9</accession>
<evidence type="ECO:0000313" key="2">
    <source>
        <dbReference type="Proteomes" id="UP000467006"/>
    </source>
</evidence>
<dbReference type="EMBL" id="AP022563">
    <property type="protein sequence ID" value="BBX18674.1"/>
    <property type="molecule type" value="Genomic_DNA"/>
</dbReference>
<dbReference type="KEGG" id="mdu:MDUV_35340"/>
<keyword evidence="2" id="KW-1185">Reference proteome</keyword>
<dbReference type="Proteomes" id="UP000467006">
    <property type="component" value="Chromosome"/>
</dbReference>
<protein>
    <submittedName>
        <fullName evidence="1">Uncharacterized protein</fullName>
    </submittedName>
</protein>
<dbReference type="SUPFAM" id="SSF53098">
    <property type="entry name" value="Ribonuclease H-like"/>
    <property type="match status" value="1"/>
</dbReference>